<sequence>MAAFAQPPRPTTPSATSRSSTERPTSSRRPHPRGACNFRDLSHGPKALSCGCRRFWYNGELHQAHQGRGAHQRHDEDSPWCMCGHHACFHDFTERAPAVNAREGASSPPLNAVPHSLDAGKPIYVQLVRTDCDGRLRPVTEAEHISNRGDGQSTSFGARSTDVVAGAERTPGCNQGNSSCNRQHQPHEHEALAREKTSAALDTVERDAQSNLSPSGLPRVPSLCLLNSDERRVLRDLDGNKASHRPSDSVDFGAAPRGISPTGLGLVMQAQAGGQARARYPSTSPTVPDESLPSTRKQSNASQRQSSKESSVAEFRQRSDPSRLFIQQVLEARQMIPPLEVSYAVPAGAEELLQSATEVNTPSIANTPDLRGLDQAFQETKTLTDLLAQRVASAQPYPGQDSAAGMEADKALQGRARLLAADNRLAEDSLYAALRSVPPALQRLLPYLGSIQTLLTDKSSVATALRNLATRVDLLENASFSYVPGDEFNDKYDFMDGRVTELEGRMDDHDKLLTTIDAPRSERGNPILRRRSHVATEGGSFASNGSFRSNVSLQSATSSALIAAAIDRSEAEARLKSIEERLGNLEAVAPPSYSDPWEIEVVFLPWGRDLKGIWFSPDDPLTHGSRGATQESEEWTQTRPFKASIPLEKAGHSGWSEKAIQDWTDTADEWLSPRACGPNSVAYKRLRSRGFVRSITLASPGARQLQTTILASFGDQLNVISRSPNDMDDSELPDAGPDRTIYLGLRAPFIPLRKIHKSSRLRFLTPAEMLTPAIWTAEFLAASVLMRAARGQKRLFVTHRDAYLQRSGNDSAAWNWQKLRELPRRSPEQSEHNINPTHVAEGDAKEACWAYHPGLDPPPSANSSFASNASVHSARSAPEHGSSRSSRNLSLRPAAMTLSASQPSTNDRLLYTEPALSQSHPATQTPSPPAPSTSQSDASQHGLALQNPPQAPADALPAVLIPRKVSNEDSAYGSRFTPRRSKEPPSPFFSSHPDVRVPSDGGSRSQVTAPPKSGGTPFAYATPHSGPVAQMHYVDGGDTEPDSENEREEWKGFKDEDEDEDEDAAHGRHGRVRNESDEEGGMAVDELDDEGFSDEEEKSDLYEEMNEDEG</sequence>
<dbReference type="EMBL" id="JAPDRP010000002">
    <property type="protein sequence ID" value="KAJ9648835.1"/>
    <property type="molecule type" value="Genomic_DNA"/>
</dbReference>
<organism evidence="1 2">
    <name type="scientific">Coniosporium tulheliwenetii</name>
    <dbReference type="NCBI Taxonomy" id="3383036"/>
    <lineage>
        <taxon>Eukaryota</taxon>
        <taxon>Fungi</taxon>
        <taxon>Dikarya</taxon>
        <taxon>Ascomycota</taxon>
        <taxon>Pezizomycotina</taxon>
        <taxon>Dothideomycetes</taxon>
        <taxon>Dothideomycetes incertae sedis</taxon>
        <taxon>Coniosporium</taxon>
    </lineage>
</organism>
<accession>A0ACC2ZMM7</accession>
<comment type="caution">
    <text evidence="1">The sequence shown here is derived from an EMBL/GenBank/DDBJ whole genome shotgun (WGS) entry which is preliminary data.</text>
</comment>
<gene>
    <name evidence="1" type="ORF">H2199_000748</name>
</gene>
<reference evidence="1" key="1">
    <citation type="submission" date="2022-10" db="EMBL/GenBank/DDBJ databases">
        <title>Culturing micro-colonial fungi from biological soil crusts in the Mojave desert and describing Neophaeococcomyces mojavensis, and introducing the new genera and species Taxawa tesnikishii.</title>
        <authorList>
            <person name="Kurbessoian T."/>
            <person name="Stajich J.E."/>
        </authorList>
    </citation>
    <scope>NUCLEOTIDE SEQUENCE</scope>
    <source>
        <strain evidence="1">JES_115</strain>
    </source>
</reference>
<evidence type="ECO:0000313" key="1">
    <source>
        <dbReference type="EMBL" id="KAJ9648835.1"/>
    </source>
</evidence>
<evidence type="ECO:0000313" key="2">
    <source>
        <dbReference type="Proteomes" id="UP001172680"/>
    </source>
</evidence>
<keyword evidence="2" id="KW-1185">Reference proteome</keyword>
<name>A0ACC2ZMM7_9PEZI</name>
<protein>
    <submittedName>
        <fullName evidence="1">Uncharacterized protein</fullName>
    </submittedName>
</protein>
<dbReference type="Proteomes" id="UP001172680">
    <property type="component" value="Unassembled WGS sequence"/>
</dbReference>
<proteinExistence type="predicted"/>